<dbReference type="EC" id="3.1.1.-" evidence="3"/>
<proteinExistence type="inferred from homology"/>
<dbReference type="GeneID" id="107110321"/>
<dbReference type="Gene3D" id="3.40.50.1820">
    <property type="entry name" value="alpha/beta hydrolase"/>
    <property type="match status" value="1"/>
</dbReference>
<dbReference type="PROSITE" id="PS00941">
    <property type="entry name" value="CARBOXYLESTERASE_B_2"/>
    <property type="match status" value="1"/>
</dbReference>
<evidence type="ECO:0000256" key="3">
    <source>
        <dbReference type="RuleBase" id="RU361235"/>
    </source>
</evidence>
<dbReference type="SUPFAM" id="SSF53474">
    <property type="entry name" value="alpha/beta-Hydrolases"/>
    <property type="match status" value="1"/>
</dbReference>
<dbReference type="Pfam" id="PF00135">
    <property type="entry name" value="COesterase"/>
    <property type="match status" value="1"/>
</dbReference>
<accession>A0ABM1JYP0</accession>
<dbReference type="InterPro" id="IPR002018">
    <property type="entry name" value="CarbesteraseB"/>
</dbReference>
<dbReference type="Proteomes" id="UP000694871">
    <property type="component" value="Unplaced"/>
</dbReference>
<evidence type="ECO:0000313" key="6">
    <source>
        <dbReference type="RefSeq" id="XP_015266577.1"/>
    </source>
</evidence>
<reference evidence="6" key="1">
    <citation type="submission" date="2025-08" db="UniProtKB">
        <authorList>
            <consortium name="RefSeq"/>
        </authorList>
    </citation>
    <scope>IDENTIFICATION</scope>
</reference>
<keyword evidence="2 3" id="KW-0378">Hydrolase</keyword>
<name>A0ABM1JYP0_GEKJA</name>
<comment type="similarity">
    <text evidence="1 3">Belongs to the type-B carboxylesterase/lipase family.</text>
</comment>
<gene>
    <name evidence="6" type="primary">LOC107110321</name>
</gene>
<evidence type="ECO:0000256" key="2">
    <source>
        <dbReference type="ARBA" id="ARBA00022801"/>
    </source>
</evidence>
<feature type="domain" description="Carboxylesterase type B" evidence="4">
    <location>
        <begin position="7"/>
        <end position="433"/>
    </location>
</feature>
<dbReference type="RefSeq" id="XP_015266577.1">
    <property type="nucleotide sequence ID" value="XM_015411091.1"/>
</dbReference>
<evidence type="ECO:0000313" key="5">
    <source>
        <dbReference type="Proteomes" id="UP000694871"/>
    </source>
</evidence>
<evidence type="ECO:0000259" key="4">
    <source>
        <dbReference type="Pfam" id="PF00135"/>
    </source>
</evidence>
<dbReference type="InterPro" id="IPR050309">
    <property type="entry name" value="Type-B_Carboxylest/Lipase"/>
</dbReference>
<evidence type="ECO:0000256" key="1">
    <source>
        <dbReference type="ARBA" id="ARBA00005964"/>
    </source>
</evidence>
<dbReference type="PROSITE" id="PS00122">
    <property type="entry name" value="CARBOXYLESTERASE_B_1"/>
    <property type="match status" value="1"/>
</dbReference>
<keyword evidence="5" id="KW-1185">Reference proteome</keyword>
<dbReference type="CDD" id="cd00312">
    <property type="entry name" value="Esterase_lipase"/>
    <property type="match status" value="1"/>
</dbReference>
<dbReference type="InterPro" id="IPR029058">
    <property type="entry name" value="AB_hydrolase_fold"/>
</dbReference>
<organism evidence="5 6">
    <name type="scientific">Gekko japonicus</name>
    <name type="common">Schlegel's Japanese gecko</name>
    <dbReference type="NCBI Taxonomy" id="146911"/>
    <lineage>
        <taxon>Eukaryota</taxon>
        <taxon>Metazoa</taxon>
        <taxon>Chordata</taxon>
        <taxon>Craniata</taxon>
        <taxon>Vertebrata</taxon>
        <taxon>Euteleostomi</taxon>
        <taxon>Lepidosauria</taxon>
        <taxon>Squamata</taxon>
        <taxon>Bifurcata</taxon>
        <taxon>Gekkota</taxon>
        <taxon>Gekkonidae</taxon>
        <taxon>Gekkoninae</taxon>
        <taxon>Gekko</taxon>
    </lineage>
</organism>
<dbReference type="InterPro" id="IPR019819">
    <property type="entry name" value="Carboxylesterase_B_CS"/>
</dbReference>
<protein>
    <recommendedName>
        <fullName evidence="3">Carboxylic ester hydrolase</fullName>
        <ecNumber evidence="3">3.1.1.-</ecNumber>
    </recommendedName>
</protein>
<dbReference type="PANTHER" id="PTHR11559">
    <property type="entry name" value="CARBOXYLESTERASE"/>
    <property type="match status" value="1"/>
</dbReference>
<sequence>MNATFLDMTTSEDCLYLNIFTPDTKGQLPVMVWIHGGALKVGGASIYDGSALSAYEDVVVVSIQYRLDILGFFGTGSAEARGNWGLLDQTAALQWVQENIRRFGGDPQCVTIFGESAGGFSVSAHILSPLSKGLFHRAISESGVVQLPTLVTPHPEVLAKEIAKVSGCETNSAEMVRCLRNKTEQELVSLMKEVASMNAVVDGEFFPKAPEELLAAKEFSVIPYLLGVNNHEYGWNVMVVVMNFLDIKDGINRENISAAFQPVASVLGLVPESVEEVLDEYLGDTEDRIKLRERFQDLMGDAVFVVPSVETARSHRDSGAPVYFYEFQHRPTMFKDTKPDFVKADHGDELFLVFGFPFLNNTSVSFSKGDNAEDEKQLSKTIMKYWANFARTGNPNGKGLVKWPRYDQNEGYLELNLQQREAKKLRKKQVDFWAGILHGKMKKTTQEKEAHVDL</sequence>
<dbReference type="InterPro" id="IPR019826">
    <property type="entry name" value="Carboxylesterase_B_AS"/>
</dbReference>